<keyword evidence="4 7" id="KW-0812">Transmembrane</keyword>
<gene>
    <name evidence="8" type="ORF">YC6258_00766</name>
</gene>
<dbReference type="Proteomes" id="UP000032266">
    <property type="component" value="Chromosome"/>
</dbReference>
<keyword evidence="3" id="KW-1003">Cell membrane</keyword>
<proteinExistence type="inferred from homology"/>
<evidence type="ECO:0000313" key="9">
    <source>
        <dbReference type="Proteomes" id="UP000032266"/>
    </source>
</evidence>
<feature type="transmembrane region" description="Helical" evidence="7">
    <location>
        <begin position="45"/>
        <end position="66"/>
    </location>
</feature>
<comment type="subcellular location">
    <subcellularLocation>
        <location evidence="1">Cell membrane</location>
        <topology evidence="1">Multi-pass membrane protein</topology>
    </subcellularLocation>
</comment>
<keyword evidence="9" id="KW-1185">Reference proteome</keyword>
<keyword evidence="5 7" id="KW-1133">Transmembrane helix</keyword>
<protein>
    <submittedName>
        <fullName evidence="8">Membrane protein involved in the export of O-antigen and teichoic acid</fullName>
    </submittedName>
</protein>
<feature type="transmembrane region" description="Helical" evidence="7">
    <location>
        <begin position="424"/>
        <end position="444"/>
    </location>
</feature>
<feature type="transmembrane region" description="Helical" evidence="7">
    <location>
        <begin position="371"/>
        <end position="388"/>
    </location>
</feature>
<dbReference type="PANTHER" id="PTHR30250:SF10">
    <property type="entry name" value="LIPOPOLYSACCHARIDE BIOSYNTHESIS PROTEIN WZXC"/>
    <property type="match status" value="1"/>
</dbReference>
<dbReference type="EMBL" id="CP007142">
    <property type="protein sequence ID" value="AJQ92816.1"/>
    <property type="molecule type" value="Genomic_DNA"/>
</dbReference>
<dbReference type="InterPro" id="IPR050833">
    <property type="entry name" value="Poly_Biosynth_Transport"/>
</dbReference>
<dbReference type="GO" id="GO:0005886">
    <property type="term" value="C:plasma membrane"/>
    <property type="evidence" value="ECO:0007669"/>
    <property type="project" value="UniProtKB-SubCell"/>
</dbReference>
<evidence type="ECO:0000256" key="7">
    <source>
        <dbReference type="SAM" id="Phobius"/>
    </source>
</evidence>
<dbReference type="OrthoDB" id="8538786at2"/>
<dbReference type="STRING" id="1445510.YC6258_00766"/>
<dbReference type="RefSeq" id="WP_044615794.1">
    <property type="nucleotide sequence ID" value="NZ_CP007142.1"/>
</dbReference>
<feature type="transmembrane region" description="Helical" evidence="7">
    <location>
        <begin position="126"/>
        <end position="146"/>
    </location>
</feature>
<evidence type="ECO:0000256" key="3">
    <source>
        <dbReference type="ARBA" id="ARBA00022475"/>
    </source>
</evidence>
<accession>A0A0C5VF85</accession>
<feature type="transmembrane region" description="Helical" evidence="7">
    <location>
        <begin position="158"/>
        <end position="175"/>
    </location>
</feature>
<evidence type="ECO:0000313" key="8">
    <source>
        <dbReference type="EMBL" id="AJQ92816.1"/>
    </source>
</evidence>
<dbReference type="KEGG" id="gsn:YC6258_00766"/>
<reference evidence="8 9" key="1">
    <citation type="submission" date="2014-01" db="EMBL/GenBank/DDBJ databases">
        <title>Full genme sequencing of cellulolytic bacterium Gynuella sunshinyii YC6258T gen. nov., sp. nov.</title>
        <authorList>
            <person name="Khan H."/>
            <person name="Chung E.J."/>
            <person name="Chung Y.R."/>
        </authorList>
    </citation>
    <scope>NUCLEOTIDE SEQUENCE [LARGE SCALE GENOMIC DNA]</scope>
    <source>
        <strain evidence="8 9">YC6258</strain>
    </source>
</reference>
<comment type="similarity">
    <text evidence="2">Belongs to the polysaccharide synthase family.</text>
</comment>
<evidence type="ECO:0000256" key="2">
    <source>
        <dbReference type="ARBA" id="ARBA00007430"/>
    </source>
</evidence>
<organism evidence="8 9">
    <name type="scientific">Gynuella sunshinyii YC6258</name>
    <dbReference type="NCBI Taxonomy" id="1445510"/>
    <lineage>
        <taxon>Bacteria</taxon>
        <taxon>Pseudomonadati</taxon>
        <taxon>Pseudomonadota</taxon>
        <taxon>Gammaproteobacteria</taxon>
        <taxon>Oceanospirillales</taxon>
        <taxon>Saccharospirillaceae</taxon>
        <taxon>Gynuella</taxon>
    </lineage>
</organism>
<evidence type="ECO:0000256" key="1">
    <source>
        <dbReference type="ARBA" id="ARBA00004651"/>
    </source>
</evidence>
<keyword evidence="6 7" id="KW-0472">Membrane</keyword>
<feature type="transmembrane region" description="Helical" evidence="7">
    <location>
        <begin position="86"/>
        <end position="106"/>
    </location>
</feature>
<dbReference type="HOGENOM" id="CLU_026911_3_2_6"/>
<evidence type="ECO:0000256" key="6">
    <source>
        <dbReference type="ARBA" id="ARBA00023136"/>
    </source>
</evidence>
<dbReference type="PANTHER" id="PTHR30250">
    <property type="entry name" value="PST FAMILY PREDICTED COLANIC ACID TRANSPORTER"/>
    <property type="match status" value="1"/>
</dbReference>
<dbReference type="AlphaFoldDB" id="A0A0C5VF85"/>
<evidence type="ECO:0000256" key="5">
    <source>
        <dbReference type="ARBA" id="ARBA00022989"/>
    </source>
</evidence>
<evidence type="ECO:0000256" key="4">
    <source>
        <dbReference type="ARBA" id="ARBA00022692"/>
    </source>
</evidence>
<feature type="transmembrane region" description="Helical" evidence="7">
    <location>
        <begin position="243"/>
        <end position="265"/>
    </location>
</feature>
<sequence>MNFKNKTVLSTFIVMAGFASGQIIRFGGNLITTRFLAPDLFGVMAIANAVVYIVLLFSDMGFGLSIIRSERGEEPRFLKTVFSFKVLQGIALSVFVYVAALCIWGADQFSLFPPESTFGNKDLPLALIIVALCPIIGGFKSIQMDLHIRHQKIGRQTIIELTSQILALLFIIGYAQFSSSIFTLAFSNVVAAACTMILSYVLFDRSIFGFAWDKETIKEVLFFGKWIQASSAIVGLLNHVDKIFFGYLMTTTQMGIYSIASLMFAAMGNIFNRMNVTLLPAISKVVREKPQNLSKVYYKIKFYRDLIIAIPASIIIANGDIVVSLIYDERYHQAGYFLQIMSIAHLIECLLFKEQVITALGASKVHFQMSLWRFAGVIILIPLCYHFFGTTGIILAFSCRRLFGSWILYRIFIDRGILNWFKELRVFAVIAFGLGIGYLIRMLLTSII</sequence>
<name>A0A0C5VF85_9GAMM</name>
<feature type="transmembrane region" description="Helical" evidence="7">
    <location>
        <begin position="181"/>
        <end position="203"/>
    </location>
</feature>
<dbReference type="Pfam" id="PF13440">
    <property type="entry name" value="Polysacc_synt_3"/>
    <property type="match status" value="1"/>
</dbReference>
<feature type="transmembrane region" description="Helical" evidence="7">
    <location>
        <begin position="306"/>
        <end position="327"/>
    </location>
</feature>